<feature type="active site" evidence="16">
    <location>
        <position position="240"/>
    </location>
</feature>
<evidence type="ECO:0000256" key="5">
    <source>
        <dbReference type="ARBA" id="ARBA00022737"/>
    </source>
</evidence>
<organism evidence="19 20">
    <name type="scientific">Galerina marginata (strain CBS 339.88)</name>
    <dbReference type="NCBI Taxonomy" id="685588"/>
    <lineage>
        <taxon>Eukaryota</taxon>
        <taxon>Fungi</taxon>
        <taxon>Dikarya</taxon>
        <taxon>Basidiomycota</taxon>
        <taxon>Agaricomycotina</taxon>
        <taxon>Agaricomycetes</taxon>
        <taxon>Agaricomycetidae</taxon>
        <taxon>Agaricales</taxon>
        <taxon>Agaricineae</taxon>
        <taxon>Strophariaceae</taxon>
        <taxon>Galerina</taxon>
    </lineage>
</organism>
<evidence type="ECO:0000256" key="16">
    <source>
        <dbReference type="PROSITE-ProRule" id="PRU10052"/>
    </source>
</evidence>
<evidence type="ECO:0000256" key="18">
    <source>
        <dbReference type="SAM" id="SignalP"/>
    </source>
</evidence>
<dbReference type="SUPFAM" id="SSF51126">
    <property type="entry name" value="Pectin lyase-like"/>
    <property type="match status" value="1"/>
</dbReference>
<comment type="catalytic activity">
    <reaction evidence="15">
        <text>[(1-&gt;4)-alpha-D-galacturonosyl](n) + H2O = alpha-D-galacturonate + [(1-&gt;4)-alpha-D-galacturonosyl](n-1)</text>
        <dbReference type="Rhea" id="RHEA:14117"/>
        <dbReference type="Rhea" id="RHEA-COMP:14570"/>
        <dbReference type="Rhea" id="RHEA-COMP:14572"/>
        <dbReference type="ChEBI" id="CHEBI:15377"/>
        <dbReference type="ChEBI" id="CHEBI:58658"/>
        <dbReference type="ChEBI" id="CHEBI:140523"/>
        <dbReference type="EC" id="3.2.1.67"/>
    </reaction>
</comment>
<dbReference type="Gene3D" id="2.160.20.10">
    <property type="entry name" value="Single-stranded right-handed beta-helix, Pectin lyase-like"/>
    <property type="match status" value="1"/>
</dbReference>
<dbReference type="PROSITE" id="PS00502">
    <property type="entry name" value="POLYGALACTURONASE"/>
    <property type="match status" value="1"/>
</dbReference>
<evidence type="ECO:0000256" key="17">
    <source>
        <dbReference type="RuleBase" id="RU361169"/>
    </source>
</evidence>
<dbReference type="InterPro" id="IPR000743">
    <property type="entry name" value="Glyco_hydro_28"/>
</dbReference>
<evidence type="ECO:0000256" key="8">
    <source>
        <dbReference type="ARBA" id="ARBA00023180"/>
    </source>
</evidence>
<dbReference type="GO" id="GO:0005975">
    <property type="term" value="P:carbohydrate metabolic process"/>
    <property type="evidence" value="ECO:0007669"/>
    <property type="project" value="InterPro"/>
</dbReference>
<protein>
    <recommendedName>
        <fullName evidence="12">galacturonan 1,4-alpha-galacturonidase</fullName>
        <ecNumber evidence="12">3.2.1.67</ecNumber>
    </recommendedName>
    <alternativeName>
        <fullName evidence="13">Galacturan 1,4-alpha-galacturonidase C</fullName>
    </alternativeName>
    <alternativeName>
        <fullName evidence="14">Poly(1,4-alpha-D-galacturonide)galacturonohydrolase C</fullName>
    </alternativeName>
</protein>
<feature type="chain" id="PRO_5001647527" description="galacturonan 1,4-alpha-galacturonidase" evidence="18">
    <location>
        <begin position="21"/>
        <end position="354"/>
    </location>
</feature>
<keyword evidence="3" id="KW-0964">Secreted</keyword>
<accession>A0A067U3R7</accession>
<keyword evidence="4 18" id="KW-0732">Signal</keyword>
<evidence type="ECO:0000256" key="13">
    <source>
        <dbReference type="ARBA" id="ARBA00041474"/>
    </source>
</evidence>
<dbReference type="GO" id="GO:0047911">
    <property type="term" value="F:galacturan 1,4-alpha-galacturonidase activity"/>
    <property type="evidence" value="ECO:0007669"/>
    <property type="project" value="UniProtKB-EC"/>
</dbReference>
<comment type="function">
    <text evidence="11">Specific in hydrolyzing the terminal glycosidic bond of polygalacturonic acid and oligogalacturonates.</text>
</comment>
<evidence type="ECO:0000256" key="6">
    <source>
        <dbReference type="ARBA" id="ARBA00022801"/>
    </source>
</evidence>
<dbReference type="OrthoDB" id="187139at2759"/>
<dbReference type="GO" id="GO:0004650">
    <property type="term" value="F:polygalacturonase activity"/>
    <property type="evidence" value="ECO:0007669"/>
    <property type="project" value="InterPro"/>
</dbReference>
<dbReference type="GO" id="GO:0005576">
    <property type="term" value="C:extracellular region"/>
    <property type="evidence" value="ECO:0007669"/>
    <property type="project" value="UniProtKB-SubCell"/>
</dbReference>
<proteinExistence type="inferred from homology"/>
<sequence length="354" mass="38501">MVSFGAKFGLLLAGVRLVSAWSTFTVAHAEGKDDTPALLAALPSVATNATILFKQGITYNILTPIKFPALNNVEIRVEGNLTYPSDIPTVQAIVGASSFPGAWFTFSGGKNVTLRGSTNPKWGWVDGHGQAWWDAQQQVNRPHGFAFSKISNGVIRDMKIWKPVGWNFATSGSSNLHAFNNKIVAVSDTGSFPFNTDGFSAGGTDMLFEDNHIQNGDDCLTVGSGAKNIHFRNTYCEGGHGLSIGSLGKGGAVADVQNVLIENVIMNNTLYGARFKSWTGGNGLARNITWKNILFYEVPFPIYITQNYWDQGVGPRPNTTSTNNTHIQDITFQNFAGVIKEFVIPFLFRQVLIV</sequence>
<evidence type="ECO:0000256" key="7">
    <source>
        <dbReference type="ARBA" id="ARBA00023157"/>
    </source>
</evidence>
<dbReference type="STRING" id="685588.A0A067U3R7"/>
<dbReference type="PANTHER" id="PTHR31736">
    <property type="match status" value="1"/>
</dbReference>
<dbReference type="InterPro" id="IPR011050">
    <property type="entry name" value="Pectin_lyase_fold/virulence"/>
</dbReference>
<keyword evidence="7" id="KW-1015">Disulfide bond</keyword>
<dbReference type="EMBL" id="KL142367">
    <property type="protein sequence ID" value="KDR86088.1"/>
    <property type="molecule type" value="Genomic_DNA"/>
</dbReference>
<evidence type="ECO:0000256" key="11">
    <source>
        <dbReference type="ARBA" id="ARBA00037312"/>
    </source>
</evidence>
<evidence type="ECO:0000256" key="3">
    <source>
        <dbReference type="ARBA" id="ARBA00022525"/>
    </source>
</evidence>
<evidence type="ECO:0000256" key="15">
    <source>
        <dbReference type="ARBA" id="ARBA00048766"/>
    </source>
</evidence>
<reference evidence="20" key="1">
    <citation type="journal article" date="2014" name="Proc. Natl. Acad. Sci. U.S.A.">
        <title>Extensive sampling of basidiomycete genomes demonstrates inadequacy of the white-rot/brown-rot paradigm for wood decay fungi.</title>
        <authorList>
            <person name="Riley R."/>
            <person name="Salamov A.A."/>
            <person name="Brown D.W."/>
            <person name="Nagy L.G."/>
            <person name="Floudas D."/>
            <person name="Held B.W."/>
            <person name="Levasseur A."/>
            <person name="Lombard V."/>
            <person name="Morin E."/>
            <person name="Otillar R."/>
            <person name="Lindquist E.A."/>
            <person name="Sun H."/>
            <person name="LaButti K.M."/>
            <person name="Schmutz J."/>
            <person name="Jabbour D."/>
            <person name="Luo H."/>
            <person name="Baker S.E."/>
            <person name="Pisabarro A.G."/>
            <person name="Walton J.D."/>
            <person name="Blanchette R.A."/>
            <person name="Henrissat B."/>
            <person name="Martin F."/>
            <person name="Cullen D."/>
            <person name="Hibbett D.S."/>
            <person name="Grigoriev I.V."/>
        </authorList>
    </citation>
    <scope>NUCLEOTIDE SEQUENCE [LARGE SCALE GENOMIC DNA]</scope>
    <source>
        <strain evidence="20">CBS 339.88</strain>
    </source>
</reference>
<dbReference type="EC" id="3.2.1.67" evidence="12"/>
<dbReference type="AlphaFoldDB" id="A0A067U3R7"/>
<keyword evidence="8" id="KW-0325">Glycoprotein</keyword>
<keyword evidence="9 17" id="KW-0326">Glycosidase</keyword>
<keyword evidence="6 17" id="KW-0378">Hydrolase</keyword>
<evidence type="ECO:0000256" key="1">
    <source>
        <dbReference type="ARBA" id="ARBA00004613"/>
    </source>
</evidence>
<evidence type="ECO:0000256" key="4">
    <source>
        <dbReference type="ARBA" id="ARBA00022729"/>
    </source>
</evidence>
<evidence type="ECO:0000256" key="9">
    <source>
        <dbReference type="ARBA" id="ARBA00023295"/>
    </source>
</evidence>
<evidence type="ECO:0000256" key="14">
    <source>
        <dbReference type="ARBA" id="ARBA00042262"/>
    </source>
</evidence>
<dbReference type="InterPro" id="IPR012334">
    <property type="entry name" value="Pectin_lyas_fold"/>
</dbReference>
<comment type="similarity">
    <text evidence="2 17">Belongs to the glycosyl hydrolase 28 family.</text>
</comment>
<keyword evidence="5" id="KW-0677">Repeat</keyword>
<name>A0A067U3R7_GALM3</name>
<dbReference type="GO" id="GO:0071555">
    <property type="term" value="P:cell wall organization"/>
    <property type="evidence" value="ECO:0007669"/>
    <property type="project" value="UniProtKB-KW"/>
</dbReference>
<dbReference type="Pfam" id="PF00295">
    <property type="entry name" value="Glyco_hydro_28"/>
    <property type="match status" value="1"/>
</dbReference>
<comment type="subcellular location">
    <subcellularLocation>
        <location evidence="1">Secreted</location>
    </subcellularLocation>
</comment>
<keyword evidence="20" id="KW-1185">Reference proteome</keyword>
<evidence type="ECO:0000313" key="20">
    <source>
        <dbReference type="Proteomes" id="UP000027222"/>
    </source>
</evidence>
<evidence type="ECO:0000256" key="10">
    <source>
        <dbReference type="ARBA" id="ARBA00023316"/>
    </source>
</evidence>
<dbReference type="HOGENOM" id="CLU_016031_1_2_1"/>
<dbReference type="Proteomes" id="UP000027222">
    <property type="component" value="Unassembled WGS sequence"/>
</dbReference>
<feature type="signal peptide" evidence="18">
    <location>
        <begin position="1"/>
        <end position="20"/>
    </location>
</feature>
<evidence type="ECO:0000256" key="2">
    <source>
        <dbReference type="ARBA" id="ARBA00008834"/>
    </source>
</evidence>
<evidence type="ECO:0000313" key="19">
    <source>
        <dbReference type="EMBL" id="KDR86088.1"/>
    </source>
</evidence>
<gene>
    <name evidence="19" type="ORF">GALMADRAFT_401979</name>
</gene>
<keyword evidence="10" id="KW-0961">Cell wall biogenesis/degradation</keyword>
<evidence type="ECO:0000256" key="12">
    <source>
        <dbReference type="ARBA" id="ARBA00038933"/>
    </source>
</evidence>
<dbReference type="PANTHER" id="PTHR31736:SF11">
    <property type="entry name" value="EXOPOLYGALACTURONASE C-RELATED"/>
    <property type="match status" value="1"/>
</dbReference>